<evidence type="ECO:0000313" key="1">
    <source>
        <dbReference type="EMBL" id="KAG7478039.1"/>
    </source>
</evidence>
<reference evidence="1" key="1">
    <citation type="submission" date="2021-01" db="EMBL/GenBank/DDBJ databases">
        <authorList>
            <person name="Zahm M."/>
            <person name="Roques C."/>
            <person name="Cabau C."/>
            <person name="Klopp C."/>
            <person name="Donnadieu C."/>
            <person name="Jouanno E."/>
            <person name="Lampietro C."/>
            <person name="Louis A."/>
            <person name="Herpin A."/>
            <person name="Echchiki A."/>
            <person name="Berthelot C."/>
            <person name="Parey E."/>
            <person name="Roest-Crollius H."/>
            <person name="Braasch I."/>
            <person name="Postlethwait J."/>
            <person name="Bobe J."/>
            <person name="Montfort J."/>
            <person name="Bouchez O."/>
            <person name="Begum T."/>
            <person name="Mejri S."/>
            <person name="Adams A."/>
            <person name="Chen W.-J."/>
            <person name="Guiguen Y."/>
        </authorList>
    </citation>
    <scope>NUCLEOTIDE SEQUENCE</scope>
    <source>
        <strain evidence="1">YG-15Mar2019-1</strain>
        <tissue evidence="1">Brain</tissue>
    </source>
</reference>
<dbReference type="EMBL" id="JAFDVH010000005">
    <property type="protein sequence ID" value="KAG7478039.1"/>
    <property type="molecule type" value="Genomic_DNA"/>
</dbReference>
<dbReference type="Proteomes" id="UP001046870">
    <property type="component" value="Chromosome 5"/>
</dbReference>
<gene>
    <name evidence="1" type="ORF">MATL_G00076150</name>
</gene>
<organism evidence="1 2">
    <name type="scientific">Megalops atlanticus</name>
    <name type="common">Tarpon</name>
    <name type="synonym">Clupea gigantea</name>
    <dbReference type="NCBI Taxonomy" id="7932"/>
    <lineage>
        <taxon>Eukaryota</taxon>
        <taxon>Metazoa</taxon>
        <taxon>Chordata</taxon>
        <taxon>Craniata</taxon>
        <taxon>Vertebrata</taxon>
        <taxon>Euteleostomi</taxon>
        <taxon>Actinopterygii</taxon>
        <taxon>Neopterygii</taxon>
        <taxon>Teleostei</taxon>
        <taxon>Elopiformes</taxon>
        <taxon>Megalopidae</taxon>
        <taxon>Megalops</taxon>
    </lineage>
</organism>
<sequence length="76" mass="7848">MAGSATRVVGLPEPQCADSIRGSRGKATGCGSCWRTGVAWRGATPRCSRPAGQSGAFPVTDRTVSVAAGRDQARRE</sequence>
<proteinExistence type="predicted"/>
<name>A0A9D3QAQ6_MEGAT</name>
<comment type="caution">
    <text evidence="1">The sequence shown here is derived from an EMBL/GenBank/DDBJ whole genome shotgun (WGS) entry which is preliminary data.</text>
</comment>
<protein>
    <submittedName>
        <fullName evidence="1">Uncharacterized protein</fullName>
    </submittedName>
</protein>
<dbReference type="AlphaFoldDB" id="A0A9D3QAQ6"/>
<keyword evidence="2" id="KW-1185">Reference proteome</keyword>
<accession>A0A9D3QAQ6</accession>
<evidence type="ECO:0000313" key="2">
    <source>
        <dbReference type="Proteomes" id="UP001046870"/>
    </source>
</evidence>